<organism evidence="2 3">
    <name type="scientific">Actinoplanes nipponensis</name>
    <dbReference type="NCBI Taxonomy" id="135950"/>
    <lineage>
        <taxon>Bacteria</taxon>
        <taxon>Bacillati</taxon>
        <taxon>Actinomycetota</taxon>
        <taxon>Actinomycetes</taxon>
        <taxon>Micromonosporales</taxon>
        <taxon>Micromonosporaceae</taxon>
        <taxon>Actinoplanes</taxon>
    </lineage>
</organism>
<protein>
    <submittedName>
        <fullName evidence="2">Uncharacterized protein</fullName>
    </submittedName>
</protein>
<sequence>MKRAPSISSGRPPHPRAEPNQPCNAITWIGPLPTVITMSRILASPAGKAQYPEGSDFRARPARAEAAEPRNRPGGGVQRCG</sequence>
<accession>A0A919MJK9</accession>
<keyword evidence="3" id="KW-1185">Reference proteome</keyword>
<comment type="caution">
    <text evidence="2">The sequence shown here is derived from an EMBL/GenBank/DDBJ whole genome shotgun (WGS) entry which is preliminary data.</text>
</comment>
<feature type="region of interest" description="Disordered" evidence="1">
    <location>
        <begin position="1"/>
        <end position="24"/>
    </location>
</feature>
<dbReference type="AlphaFoldDB" id="A0A919MJK9"/>
<gene>
    <name evidence="2" type="ORF">Ani05nite_02810</name>
</gene>
<feature type="compositionally biased region" description="Basic and acidic residues" evidence="1">
    <location>
        <begin position="55"/>
        <end position="71"/>
    </location>
</feature>
<evidence type="ECO:0000313" key="2">
    <source>
        <dbReference type="EMBL" id="GIE46747.1"/>
    </source>
</evidence>
<feature type="region of interest" description="Disordered" evidence="1">
    <location>
        <begin position="46"/>
        <end position="81"/>
    </location>
</feature>
<evidence type="ECO:0000313" key="3">
    <source>
        <dbReference type="Proteomes" id="UP000647172"/>
    </source>
</evidence>
<name>A0A919MJK9_9ACTN</name>
<proteinExistence type="predicted"/>
<evidence type="ECO:0000256" key="1">
    <source>
        <dbReference type="SAM" id="MobiDB-lite"/>
    </source>
</evidence>
<dbReference type="Proteomes" id="UP000647172">
    <property type="component" value="Unassembled WGS sequence"/>
</dbReference>
<reference evidence="2" key="1">
    <citation type="submission" date="2021-01" db="EMBL/GenBank/DDBJ databases">
        <title>Whole genome shotgun sequence of Actinoplanes nipponensis NBRC 14063.</title>
        <authorList>
            <person name="Komaki H."/>
            <person name="Tamura T."/>
        </authorList>
    </citation>
    <scope>NUCLEOTIDE SEQUENCE</scope>
    <source>
        <strain evidence="2">NBRC 14063</strain>
    </source>
</reference>
<dbReference type="EMBL" id="BOMQ01000008">
    <property type="protein sequence ID" value="GIE46747.1"/>
    <property type="molecule type" value="Genomic_DNA"/>
</dbReference>